<dbReference type="AlphaFoldDB" id="A0A5U8JG12"/>
<accession>A0A5U8JG12</accession>
<protein>
    <submittedName>
        <fullName evidence="1">Uncharacterized protein</fullName>
    </submittedName>
</protein>
<proteinExistence type="predicted"/>
<dbReference type="Proteomes" id="UP000839597">
    <property type="component" value="Unassembled WGS sequence"/>
</dbReference>
<sequence length="65" mass="7480">MKSQQIACAMDIDLNKLREDKEQYDTFMAAVSKGRAKGEAEIRSLLFKRAREGDSVAIRELLNYR</sequence>
<evidence type="ECO:0000313" key="1">
    <source>
        <dbReference type="EMBL" id="EBR8436040.1"/>
    </source>
</evidence>
<name>A0A5U8JG12_SALET</name>
<reference evidence="1" key="1">
    <citation type="submission" date="2018-06" db="EMBL/GenBank/DDBJ databases">
        <authorList>
            <person name="Ashton P.M."/>
            <person name="Dallman T."/>
            <person name="Nair S."/>
            <person name="De Pinna E."/>
            <person name="Peters T."/>
            <person name="Grant K."/>
        </authorList>
    </citation>
    <scope>NUCLEOTIDE SEQUENCE [LARGE SCALE GENOMIC DNA]</scope>
    <source>
        <strain evidence="1">449454</strain>
    </source>
</reference>
<comment type="caution">
    <text evidence="1">The sequence shown here is derived from an EMBL/GenBank/DDBJ whole genome shotgun (WGS) entry which is preliminary data.</text>
</comment>
<organism evidence="1">
    <name type="scientific">Salmonella enterica subsp. enterica serovar Panama</name>
    <dbReference type="NCBI Taxonomy" id="29472"/>
    <lineage>
        <taxon>Bacteria</taxon>
        <taxon>Pseudomonadati</taxon>
        <taxon>Pseudomonadota</taxon>
        <taxon>Gammaproteobacteria</taxon>
        <taxon>Enterobacterales</taxon>
        <taxon>Enterobacteriaceae</taxon>
        <taxon>Salmonella</taxon>
    </lineage>
</organism>
<gene>
    <name evidence="1" type="ORF">DOI44_24165</name>
</gene>
<dbReference type="EMBL" id="AAGTPA010000041">
    <property type="protein sequence ID" value="EBR8436040.1"/>
    <property type="molecule type" value="Genomic_DNA"/>
</dbReference>